<comment type="caution">
    <text evidence="2">The sequence shown here is derived from an EMBL/GenBank/DDBJ whole genome shotgun (WGS) entry which is preliminary data.</text>
</comment>
<evidence type="ECO:0000313" key="3">
    <source>
        <dbReference type="Proteomes" id="UP000558997"/>
    </source>
</evidence>
<dbReference type="AlphaFoldDB" id="A0A841E340"/>
<name>A0A841E340_9ACTN</name>
<keyword evidence="1" id="KW-1133">Transmembrane helix</keyword>
<evidence type="ECO:0000256" key="1">
    <source>
        <dbReference type="SAM" id="Phobius"/>
    </source>
</evidence>
<evidence type="ECO:0000313" key="2">
    <source>
        <dbReference type="EMBL" id="MBB5982807.1"/>
    </source>
</evidence>
<dbReference type="EMBL" id="JACHNF010000001">
    <property type="protein sequence ID" value="MBB5982807.1"/>
    <property type="molecule type" value="Genomic_DNA"/>
</dbReference>
<keyword evidence="1" id="KW-0472">Membrane</keyword>
<organism evidence="2 3">
    <name type="scientific">Kribbella solani</name>
    <dbReference type="NCBI Taxonomy" id="236067"/>
    <lineage>
        <taxon>Bacteria</taxon>
        <taxon>Bacillati</taxon>
        <taxon>Actinomycetota</taxon>
        <taxon>Actinomycetes</taxon>
        <taxon>Propionibacteriales</taxon>
        <taxon>Kribbellaceae</taxon>
        <taxon>Kribbella</taxon>
    </lineage>
</organism>
<sequence>MLSHAATATHITTTHRSDLGSGQIDAAATLTATIHTTIHTAALAATVLLIVTAVVGFYLLTCLIWPFGKCHRCKGVGKFKAPIGKAFRHCGKCDGSGLRVRTGRHFINHLRAVRGAGQNSTSKGGK</sequence>
<dbReference type="RefSeq" id="WP_184840322.1">
    <property type="nucleotide sequence ID" value="NZ_BAAAVN010000002.1"/>
</dbReference>
<protein>
    <submittedName>
        <fullName evidence="2">Uncharacterized protein</fullName>
    </submittedName>
</protein>
<feature type="transmembrane region" description="Helical" evidence="1">
    <location>
        <begin position="41"/>
        <end position="65"/>
    </location>
</feature>
<keyword evidence="1" id="KW-0812">Transmembrane</keyword>
<proteinExistence type="predicted"/>
<dbReference type="Proteomes" id="UP000558997">
    <property type="component" value="Unassembled WGS sequence"/>
</dbReference>
<keyword evidence="3" id="KW-1185">Reference proteome</keyword>
<reference evidence="2 3" key="1">
    <citation type="submission" date="2020-08" db="EMBL/GenBank/DDBJ databases">
        <title>Sequencing the genomes of 1000 actinobacteria strains.</title>
        <authorList>
            <person name="Klenk H.-P."/>
        </authorList>
    </citation>
    <scope>NUCLEOTIDE SEQUENCE [LARGE SCALE GENOMIC DNA]</scope>
    <source>
        <strain evidence="2 3">DSM 17294</strain>
    </source>
</reference>
<gene>
    <name evidence="2" type="ORF">HDA44_006148</name>
</gene>
<accession>A0A841E340</accession>